<proteinExistence type="predicted"/>
<gene>
    <name evidence="1" type="ORF">E2C01_048719</name>
</gene>
<dbReference type="Proteomes" id="UP000324222">
    <property type="component" value="Unassembled WGS sequence"/>
</dbReference>
<evidence type="ECO:0000313" key="2">
    <source>
        <dbReference type="Proteomes" id="UP000324222"/>
    </source>
</evidence>
<name>A0A5B7GBV9_PORTR</name>
<keyword evidence="2" id="KW-1185">Reference proteome</keyword>
<reference evidence="1 2" key="1">
    <citation type="submission" date="2019-05" db="EMBL/GenBank/DDBJ databases">
        <title>Another draft genome of Portunus trituberculatus and its Hox gene families provides insights of decapod evolution.</title>
        <authorList>
            <person name="Jeong J.-H."/>
            <person name="Song I."/>
            <person name="Kim S."/>
            <person name="Choi T."/>
            <person name="Kim D."/>
            <person name="Ryu S."/>
            <person name="Kim W."/>
        </authorList>
    </citation>
    <scope>NUCLEOTIDE SEQUENCE [LARGE SCALE GENOMIC DNA]</scope>
    <source>
        <tissue evidence="1">Muscle</tissue>
    </source>
</reference>
<evidence type="ECO:0000313" key="1">
    <source>
        <dbReference type="EMBL" id="MPC54793.1"/>
    </source>
</evidence>
<comment type="caution">
    <text evidence="1">The sequence shown here is derived from an EMBL/GenBank/DDBJ whole genome shotgun (WGS) entry which is preliminary data.</text>
</comment>
<accession>A0A5B7GBV9</accession>
<dbReference type="EMBL" id="VSRR010012645">
    <property type="protein sequence ID" value="MPC54793.1"/>
    <property type="molecule type" value="Genomic_DNA"/>
</dbReference>
<sequence>MPESEAFIVQGRRVEKEEEESILVISMDYSGWENRKRSSSGSDDTPDIRTETAVGWSLHHWALTGGTLLTEHYGAYAFALHLLLRCGSWITTAAVITPKCCVSKMSS</sequence>
<organism evidence="1 2">
    <name type="scientific">Portunus trituberculatus</name>
    <name type="common">Swimming crab</name>
    <name type="synonym">Neptunus trituberculatus</name>
    <dbReference type="NCBI Taxonomy" id="210409"/>
    <lineage>
        <taxon>Eukaryota</taxon>
        <taxon>Metazoa</taxon>
        <taxon>Ecdysozoa</taxon>
        <taxon>Arthropoda</taxon>
        <taxon>Crustacea</taxon>
        <taxon>Multicrustacea</taxon>
        <taxon>Malacostraca</taxon>
        <taxon>Eumalacostraca</taxon>
        <taxon>Eucarida</taxon>
        <taxon>Decapoda</taxon>
        <taxon>Pleocyemata</taxon>
        <taxon>Brachyura</taxon>
        <taxon>Eubrachyura</taxon>
        <taxon>Portunoidea</taxon>
        <taxon>Portunidae</taxon>
        <taxon>Portuninae</taxon>
        <taxon>Portunus</taxon>
    </lineage>
</organism>
<dbReference type="AlphaFoldDB" id="A0A5B7GBV9"/>
<protein>
    <submittedName>
        <fullName evidence="1">Uncharacterized protein</fullName>
    </submittedName>
</protein>